<proteinExistence type="predicted"/>
<name>A0ABV0TTQ5_9TELE</name>
<keyword evidence="2" id="KW-1185">Reference proteome</keyword>
<protein>
    <submittedName>
        <fullName evidence="1">Uncharacterized protein</fullName>
    </submittedName>
</protein>
<evidence type="ECO:0000313" key="1">
    <source>
        <dbReference type="EMBL" id="MEQ2236310.1"/>
    </source>
</evidence>
<accession>A0ABV0TTQ5</accession>
<gene>
    <name evidence="1" type="ORF">ILYODFUR_011379</name>
</gene>
<comment type="caution">
    <text evidence="1">The sequence shown here is derived from an EMBL/GenBank/DDBJ whole genome shotgun (WGS) entry which is preliminary data.</text>
</comment>
<evidence type="ECO:0000313" key="2">
    <source>
        <dbReference type="Proteomes" id="UP001482620"/>
    </source>
</evidence>
<dbReference type="Proteomes" id="UP001482620">
    <property type="component" value="Unassembled WGS sequence"/>
</dbReference>
<dbReference type="EMBL" id="JAHRIQ010047199">
    <property type="protein sequence ID" value="MEQ2236310.1"/>
    <property type="molecule type" value="Genomic_DNA"/>
</dbReference>
<reference evidence="1 2" key="1">
    <citation type="submission" date="2021-06" db="EMBL/GenBank/DDBJ databases">
        <authorList>
            <person name="Palmer J.M."/>
        </authorList>
    </citation>
    <scope>NUCLEOTIDE SEQUENCE [LARGE SCALE GENOMIC DNA]</scope>
    <source>
        <strain evidence="2">if_2019</strain>
        <tissue evidence="1">Muscle</tissue>
    </source>
</reference>
<sequence length="73" mass="8340">MPQCCHQPLQYWRNCRRSKGQTQCSGAWTTAGMTFALIILQHSSKDHLHVFKMKMSAAEEKEEDEESSVGLVQ</sequence>
<organism evidence="1 2">
    <name type="scientific">Ilyodon furcidens</name>
    <name type="common">goldbreast splitfin</name>
    <dbReference type="NCBI Taxonomy" id="33524"/>
    <lineage>
        <taxon>Eukaryota</taxon>
        <taxon>Metazoa</taxon>
        <taxon>Chordata</taxon>
        <taxon>Craniata</taxon>
        <taxon>Vertebrata</taxon>
        <taxon>Euteleostomi</taxon>
        <taxon>Actinopterygii</taxon>
        <taxon>Neopterygii</taxon>
        <taxon>Teleostei</taxon>
        <taxon>Neoteleostei</taxon>
        <taxon>Acanthomorphata</taxon>
        <taxon>Ovalentaria</taxon>
        <taxon>Atherinomorphae</taxon>
        <taxon>Cyprinodontiformes</taxon>
        <taxon>Goodeidae</taxon>
        <taxon>Ilyodon</taxon>
    </lineage>
</organism>